<evidence type="ECO:0000256" key="1">
    <source>
        <dbReference type="ARBA" id="ARBA00010577"/>
    </source>
</evidence>
<dbReference type="InterPro" id="IPR025963">
    <property type="entry name" value="FLgD_Tudor"/>
</dbReference>
<gene>
    <name evidence="9" type="ORF">E0F26_03075</name>
</gene>
<evidence type="ECO:0000256" key="6">
    <source>
        <dbReference type="SAM" id="MobiDB-lite"/>
    </source>
</evidence>
<dbReference type="Pfam" id="PF13860">
    <property type="entry name" value="FlgD_ig"/>
    <property type="match status" value="1"/>
</dbReference>
<dbReference type="InterPro" id="IPR005648">
    <property type="entry name" value="FlgD"/>
</dbReference>
<keyword evidence="3 5" id="KW-1005">Bacterial flagellum biogenesis</keyword>
<evidence type="ECO:0000259" key="7">
    <source>
        <dbReference type="Pfam" id="PF13860"/>
    </source>
</evidence>
<keyword evidence="10" id="KW-1185">Reference proteome</keyword>
<evidence type="ECO:0000256" key="2">
    <source>
        <dbReference type="ARBA" id="ARBA00016013"/>
    </source>
</evidence>
<dbReference type="Gene3D" id="2.30.30.910">
    <property type="match status" value="1"/>
</dbReference>
<proteinExistence type="inferred from homology"/>
<keyword evidence="9" id="KW-0966">Cell projection</keyword>
<feature type="domain" description="FlgD/Vpr Ig-like" evidence="7">
    <location>
        <begin position="132"/>
        <end position="188"/>
    </location>
</feature>
<feature type="region of interest" description="Disordered" evidence="6">
    <location>
        <begin position="1"/>
        <end position="26"/>
    </location>
</feature>
<evidence type="ECO:0000313" key="9">
    <source>
        <dbReference type="EMBL" id="UZP73784.1"/>
    </source>
</evidence>
<comment type="function">
    <text evidence="4 5">Required for flagellar hook formation. May act as a scaffolding protein.</text>
</comment>
<keyword evidence="9" id="KW-0969">Cilium</keyword>
<protein>
    <recommendedName>
        <fullName evidence="2 5">Basal-body rod modification protein FlgD</fullName>
    </recommendedName>
</protein>
<dbReference type="InterPro" id="IPR025965">
    <property type="entry name" value="FlgD/Vpr_Ig-like"/>
</dbReference>
<evidence type="ECO:0000256" key="4">
    <source>
        <dbReference type="ARBA" id="ARBA00024746"/>
    </source>
</evidence>
<keyword evidence="9" id="KW-0282">Flagellum</keyword>
<dbReference type="RefSeq" id="WP_279242580.1">
    <property type="nucleotide sequence ID" value="NZ_CP036501.1"/>
</dbReference>
<dbReference type="Proteomes" id="UP001317963">
    <property type="component" value="Chromosome"/>
</dbReference>
<reference evidence="9 10" key="1">
    <citation type="submission" date="2019-02" db="EMBL/GenBank/DDBJ databases">
        <title>Halieaceae_genomes.</title>
        <authorList>
            <person name="Li S.-H."/>
        </authorList>
    </citation>
    <scope>NUCLEOTIDE SEQUENCE [LARGE SCALE GENOMIC DNA]</scope>
    <source>
        <strain evidence="9 10">JH123</strain>
    </source>
</reference>
<sequence length="232" mass="24159">MLSTSPMDLFAPANARGADRSGSTRVEDMGSEDFLALMIAQMKHQDPTEPMDQMAFMSQMAQFGTVSGIQELNGSFNGLSDSISSGQAMQASSLVGRSVATPSSTGALAPIGLNSEGSPVYALKASVDMGVGADGGQFFVHNVQGDVVFTGNLPAGTGSVPVLWDGVDSDGHQLPPGDYYLSAELTNGTSVREGRVYGHEQVLSVSISGNNQITLNLASGRTIDAADVREFF</sequence>
<organism evidence="9 10">
    <name type="scientific">Candidatus Paraluminiphilus aquimaris</name>
    <dbReference type="NCBI Taxonomy" id="2518994"/>
    <lineage>
        <taxon>Bacteria</taxon>
        <taxon>Pseudomonadati</taxon>
        <taxon>Pseudomonadota</taxon>
        <taxon>Gammaproteobacteria</taxon>
        <taxon>Cellvibrionales</taxon>
        <taxon>Halieaceae</taxon>
        <taxon>Candidatus Paraluminiphilus</taxon>
    </lineage>
</organism>
<evidence type="ECO:0000256" key="3">
    <source>
        <dbReference type="ARBA" id="ARBA00022795"/>
    </source>
</evidence>
<accession>A0ABY6Q594</accession>
<evidence type="ECO:0000259" key="8">
    <source>
        <dbReference type="Pfam" id="PF13861"/>
    </source>
</evidence>
<name>A0ABY6Q594_9GAMM</name>
<dbReference type="Gene3D" id="2.60.40.4070">
    <property type="match status" value="1"/>
</dbReference>
<evidence type="ECO:0000256" key="5">
    <source>
        <dbReference type="RuleBase" id="RU362076"/>
    </source>
</evidence>
<evidence type="ECO:0000313" key="10">
    <source>
        <dbReference type="Proteomes" id="UP001317963"/>
    </source>
</evidence>
<feature type="domain" description="FlgD Tudor-like" evidence="8">
    <location>
        <begin position="87"/>
        <end position="229"/>
    </location>
</feature>
<dbReference type="Pfam" id="PF13861">
    <property type="entry name" value="FLgD_tudor"/>
    <property type="match status" value="1"/>
</dbReference>
<dbReference type="Pfam" id="PF03963">
    <property type="entry name" value="FlgD"/>
    <property type="match status" value="1"/>
</dbReference>
<comment type="similarity">
    <text evidence="1 5">Belongs to the FlgD family.</text>
</comment>
<dbReference type="EMBL" id="CP036501">
    <property type="protein sequence ID" value="UZP73784.1"/>
    <property type="molecule type" value="Genomic_DNA"/>
</dbReference>